<feature type="region of interest" description="Disordered" evidence="1">
    <location>
        <begin position="145"/>
        <end position="184"/>
    </location>
</feature>
<dbReference type="Pfam" id="PF12511">
    <property type="entry name" value="DUF3716"/>
    <property type="match status" value="1"/>
</dbReference>
<dbReference type="GeneID" id="70134657"/>
<dbReference type="OrthoDB" id="4769515at2759"/>
<evidence type="ECO:0000313" key="3">
    <source>
        <dbReference type="Proteomes" id="UP000758603"/>
    </source>
</evidence>
<comment type="caution">
    <text evidence="2">The sequence shown here is derived from an EMBL/GenBank/DDBJ whole genome shotgun (WGS) entry which is preliminary data.</text>
</comment>
<dbReference type="EMBL" id="JAGPXC010000001">
    <property type="protein sequence ID" value="KAH6659912.1"/>
    <property type="molecule type" value="Genomic_DNA"/>
</dbReference>
<proteinExistence type="predicted"/>
<organism evidence="2 3">
    <name type="scientific">Truncatella angustata</name>
    <dbReference type="NCBI Taxonomy" id="152316"/>
    <lineage>
        <taxon>Eukaryota</taxon>
        <taxon>Fungi</taxon>
        <taxon>Dikarya</taxon>
        <taxon>Ascomycota</taxon>
        <taxon>Pezizomycotina</taxon>
        <taxon>Sordariomycetes</taxon>
        <taxon>Xylariomycetidae</taxon>
        <taxon>Amphisphaeriales</taxon>
        <taxon>Sporocadaceae</taxon>
        <taxon>Truncatella</taxon>
    </lineage>
</organism>
<gene>
    <name evidence="2" type="ORF">BKA67DRAFT_641087</name>
</gene>
<dbReference type="RefSeq" id="XP_045964043.1">
    <property type="nucleotide sequence ID" value="XM_046105766.1"/>
</dbReference>
<protein>
    <submittedName>
        <fullName evidence="2">Uncharacterized protein</fullName>
    </submittedName>
</protein>
<evidence type="ECO:0000313" key="2">
    <source>
        <dbReference type="EMBL" id="KAH6659912.1"/>
    </source>
</evidence>
<keyword evidence="3" id="KW-1185">Reference proteome</keyword>
<feature type="compositionally biased region" description="Polar residues" evidence="1">
    <location>
        <begin position="175"/>
        <end position="184"/>
    </location>
</feature>
<evidence type="ECO:0000256" key="1">
    <source>
        <dbReference type="SAM" id="MobiDB-lite"/>
    </source>
</evidence>
<dbReference type="AlphaFoldDB" id="A0A9P9A2Y9"/>
<reference evidence="2" key="1">
    <citation type="journal article" date="2021" name="Nat. Commun.">
        <title>Genetic determinants of endophytism in the Arabidopsis root mycobiome.</title>
        <authorList>
            <person name="Mesny F."/>
            <person name="Miyauchi S."/>
            <person name="Thiergart T."/>
            <person name="Pickel B."/>
            <person name="Atanasova L."/>
            <person name="Karlsson M."/>
            <person name="Huettel B."/>
            <person name="Barry K.W."/>
            <person name="Haridas S."/>
            <person name="Chen C."/>
            <person name="Bauer D."/>
            <person name="Andreopoulos W."/>
            <person name="Pangilinan J."/>
            <person name="LaButti K."/>
            <person name="Riley R."/>
            <person name="Lipzen A."/>
            <person name="Clum A."/>
            <person name="Drula E."/>
            <person name="Henrissat B."/>
            <person name="Kohler A."/>
            <person name="Grigoriev I.V."/>
            <person name="Martin F.M."/>
            <person name="Hacquard S."/>
        </authorList>
    </citation>
    <scope>NUCLEOTIDE SEQUENCE</scope>
    <source>
        <strain evidence="2">MPI-SDFR-AT-0073</strain>
    </source>
</reference>
<dbReference type="InterPro" id="IPR022190">
    <property type="entry name" value="DUF3716"/>
</dbReference>
<accession>A0A9P9A2Y9</accession>
<sequence length="184" mass="19764">MDVQLVHVPRPPAGEWADRATIAGWQGSLLLILPLGGQELASFSHNELQRAVLALPGRDILVVNRSITPAQVVSHRPSYINFLLITSRGRVSATPCVSCRLAAALSPFGWARPSPVCVRLPGHFGGCCSNCKWKDQASRCSVRDGVGTPFPSDDNDNDNDNDTPPPRQRALPAHSGSQDDPNGL</sequence>
<dbReference type="Proteomes" id="UP000758603">
    <property type="component" value="Unassembled WGS sequence"/>
</dbReference>
<name>A0A9P9A2Y9_9PEZI</name>